<evidence type="ECO:0000256" key="3">
    <source>
        <dbReference type="ARBA" id="ARBA00022842"/>
    </source>
</evidence>
<dbReference type="SMART" id="SM00485">
    <property type="entry name" value="XPGN"/>
    <property type="match status" value="1"/>
</dbReference>
<dbReference type="InterPro" id="IPR029060">
    <property type="entry name" value="PIN-like_dom_sf"/>
</dbReference>
<feature type="compositionally biased region" description="Basic and acidic residues" evidence="4">
    <location>
        <begin position="81"/>
        <end position="90"/>
    </location>
</feature>
<feature type="domain" description="XPG-I" evidence="5">
    <location>
        <begin position="135"/>
        <end position="196"/>
    </location>
</feature>
<keyword evidence="2" id="KW-0255">Endonuclease</keyword>
<name>A0ABN8S484_9CNID</name>
<accession>A0ABN8S484</accession>
<protein>
    <recommendedName>
        <fullName evidence="9">Exonuclease 1</fullName>
    </recommendedName>
</protein>
<dbReference type="SUPFAM" id="SSF88723">
    <property type="entry name" value="PIN domain-like"/>
    <property type="match status" value="1"/>
</dbReference>
<keyword evidence="2" id="KW-0540">Nuclease</keyword>
<dbReference type="InterPro" id="IPR006086">
    <property type="entry name" value="XPG-I_dom"/>
</dbReference>
<dbReference type="Pfam" id="PF00752">
    <property type="entry name" value="XPG_N"/>
    <property type="match status" value="1"/>
</dbReference>
<feature type="region of interest" description="Disordered" evidence="4">
    <location>
        <begin position="79"/>
        <end position="104"/>
    </location>
</feature>
<dbReference type="InterPro" id="IPR006084">
    <property type="entry name" value="XPG/Rad2"/>
</dbReference>
<evidence type="ECO:0000313" key="7">
    <source>
        <dbReference type="EMBL" id="CAH3186050.1"/>
    </source>
</evidence>
<organism evidence="7 8">
    <name type="scientific">Porites lobata</name>
    <dbReference type="NCBI Taxonomy" id="104759"/>
    <lineage>
        <taxon>Eukaryota</taxon>
        <taxon>Metazoa</taxon>
        <taxon>Cnidaria</taxon>
        <taxon>Anthozoa</taxon>
        <taxon>Hexacorallia</taxon>
        <taxon>Scleractinia</taxon>
        <taxon>Fungiina</taxon>
        <taxon>Poritidae</taxon>
        <taxon>Porites</taxon>
    </lineage>
</organism>
<keyword evidence="8" id="KW-1185">Reference proteome</keyword>
<evidence type="ECO:0008006" key="9">
    <source>
        <dbReference type="Google" id="ProtNLM"/>
    </source>
</evidence>
<dbReference type="Proteomes" id="UP001159405">
    <property type="component" value="Unassembled WGS sequence"/>
</dbReference>
<dbReference type="InterPro" id="IPR006085">
    <property type="entry name" value="XPG_DNA_repair_N"/>
</dbReference>
<dbReference type="Gene3D" id="3.40.50.1010">
    <property type="entry name" value="5'-nuclease"/>
    <property type="match status" value="1"/>
</dbReference>
<evidence type="ECO:0000313" key="8">
    <source>
        <dbReference type="Proteomes" id="UP001159405"/>
    </source>
</evidence>
<keyword evidence="1" id="KW-0479">Metal-binding</keyword>
<gene>
    <name evidence="7" type="ORF">PLOB_00033847</name>
</gene>
<evidence type="ECO:0000256" key="1">
    <source>
        <dbReference type="ARBA" id="ARBA00022723"/>
    </source>
</evidence>
<evidence type="ECO:0000256" key="2">
    <source>
        <dbReference type="ARBA" id="ARBA00022759"/>
    </source>
</evidence>
<sequence length="199" mass="22485">MGIKTLLPFLKDVTENSYLDSFKGLVAAVDASCWLHKAIAISYSQFGDDRRVKEICNSYLDLLERNKIRPLVVFDGLPLPGKDRERDNRAMQRKQQQQKADQLRRSGKVTEARNALAAAAEINHDLVCGFIQTCRQKSIDYVVAPYEADAEIALLYEHGYVDIAISEDSDLLAYGCQKLRLDGVCEVIELEERCCNICH</sequence>
<dbReference type="PANTHER" id="PTHR11081:SF9">
    <property type="entry name" value="FLAP ENDONUCLEASE 1"/>
    <property type="match status" value="1"/>
</dbReference>
<dbReference type="EMBL" id="CALNXK010000457">
    <property type="protein sequence ID" value="CAH3186050.1"/>
    <property type="molecule type" value="Genomic_DNA"/>
</dbReference>
<evidence type="ECO:0000259" key="6">
    <source>
        <dbReference type="SMART" id="SM00485"/>
    </source>
</evidence>
<keyword evidence="3" id="KW-0460">Magnesium</keyword>
<dbReference type="SMART" id="SM00484">
    <property type="entry name" value="XPGI"/>
    <property type="match status" value="1"/>
</dbReference>
<keyword evidence="2" id="KW-0378">Hydrolase</keyword>
<reference evidence="7 8" key="1">
    <citation type="submission" date="2022-05" db="EMBL/GenBank/DDBJ databases">
        <authorList>
            <consortium name="Genoscope - CEA"/>
            <person name="William W."/>
        </authorList>
    </citation>
    <scope>NUCLEOTIDE SEQUENCE [LARGE SCALE GENOMIC DNA]</scope>
</reference>
<proteinExistence type="predicted"/>
<dbReference type="Pfam" id="PF00867">
    <property type="entry name" value="XPG_I"/>
    <property type="match status" value="1"/>
</dbReference>
<dbReference type="PANTHER" id="PTHR11081">
    <property type="entry name" value="FLAP ENDONUCLEASE FAMILY MEMBER"/>
    <property type="match status" value="1"/>
</dbReference>
<comment type="caution">
    <text evidence="7">The sequence shown here is derived from an EMBL/GenBank/DDBJ whole genome shotgun (WGS) entry which is preliminary data.</text>
</comment>
<evidence type="ECO:0000259" key="5">
    <source>
        <dbReference type="SMART" id="SM00484"/>
    </source>
</evidence>
<evidence type="ECO:0000256" key="4">
    <source>
        <dbReference type="SAM" id="MobiDB-lite"/>
    </source>
</evidence>
<feature type="domain" description="XPG N-terminal" evidence="6">
    <location>
        <begin position="1"/>
        <end position="96"/>
    </location>
</feature>
<dbReference type="PRINTS" id="PR00853">
    <property type="entry name" value="XPGRADSUPER"/>
</dbReference>